<proteinExistence type="predicted"/>
<dbReference type="GO" id="GO:0008270">
    <property type="term" value="F:zinc ion binding"/>
    <property type="evidence" value="ECO:0007669"/>
    <property type="project" value="UniProtKB-KW"/>
</dbReference>
<protein>
    <recommendedName>
        <fullName evidence="5">MYND-type domain-containing protein</fullName>
    </recommendedName>
</protein>
<dbReference type="EMBL" id="MN738980">
    <property type="protein sequence ID" value="QHT33909.1"/>
    <property type="molecule type" value="Genomic_DNA"/>
</dbReference>
<dbReference type="Pfam" id="PF01753">
    <property type="entry name" value="zf-MYND"/>
    <property type="match status" value="1"/>
</dbReference>
<evidence type="ECO:0000256" key="2">
    <source>
        <dbReference type="ARBA" id="ARBA00022771"/>
    </source>
</evidence>
<keyword evidence="1" id="KW-0479">Metal-binding</keyword>
<evidence type="ECO:0000259" key="5">
    <source>
        <dbReference type="PROSITE" id="PS50865"/>
    </source>
</evidence>
<dbReference type="PROSITE" id="PS50865">
    <property type="entry name" value="ZF_MYND_2"/>
    <property type="match status" value="1"/>
</dbReference>
<keyword evidence="2" id="KW-0863">Zinc-finger</keyword>
<evidence type="ECO:0000256" key="4">
    <source>
        <dbReference type="SAM" id="MobiDB-lite"/>
    </source>
</evidence>
<sequence length="206" mass="24211">MATSIGPIVSSPKAKPYDYSIYNLASLPQDDFNRIIDINNRGPEFIKFINHYKKISNRFEYDDETDIETNEYITILIDHINSQRQKFNKWSFKFYKKCLKIEKFFKVKKGDRDDDEDDDDVLDTLKCAFCEQYKLRKDLKKCGICKTVRYCSIACQSRDWKLKHKADCSLGCNAAHQDMENDLEIDSEIESEPENVKRNSDINDVD</sequence>
<feature type="domain" description="MYND-type" evidence="5">
    <location>
        <begin position="127"/>
        <end position="168"/>
    </location>
</feature>
<dbReference type="InterPro" id="IPR002893">
    <property type="entry name" value="Znf_MYND"/>
</dbReference>
<accession>A0A6C0F051</accession>
<dbReference type="SUPFAM" id="SSF144232">
    <property type="entry name" value="HIT/MYND zinc finger-like"/>
    <property type="match status" value="1"/>
</dbReference>
<dbReference type="Gene3D" id="6.10.140.2220">
    <property type="match status" value="1"/>
</dbReference>
<feature type="region of interest" description="Disordered" evidence="4">
    <location>
        <begin position="186"/>
        <end position="206"/>
    </location>
</feature>
<keyword evidence="3" id="KW-0862">Zinc</keyword>
<dbReference type="AlphaFoldDB" id="A0A6C0F051"/>
<evidence type="ECO:0000256" key="3">
    <source>
        <dbReference type="ARBA" id="ARBA00022833"/>
    </source>
</evidence>
<evidence type="ECO:0000256" key="1">
    <source>
        <dbReference type="ARBA" id="ARBA00022723"/>
    </source>
</evidence>
<dbReference type="PROSITE" id="PS01360">
    <property type="entry name" value="ZF_MYND_1"/>
    <property type="match status" value="1"/>
</dbReference>
<evidence type="ECO:0000313" key="6">
    <source>
        <dbReference type="EMBL" id="QHT33909.1"/>
    </source>
</evidence>
<reference evidence="6" key="1">
    <citation type="journal article" date="2020" name="Nature">
        <title>Giant virus diversity and host interactions through global metagenomics.</title>
        <authorList>
            <person name="Schulz F."/>
            <person name="Roux S."/>
            <person name="Paez-Espino D."/>
            <person name="Jungbluth S."/>
            <person name="Walsh D.A."/>
            <person name="Denef V.J."/>
            <person name="McMahon K.D."/>
            <person name="Konstantinidis K.T."/>
            <person name="Eloe-Fadrosh E.A."/>
            <person name="Kyrpides N.C."/>
            <person name="Woyke T."/>
        </authorList>
    </citation>
    <scope>NUCLEOTIDE SEQUENCE</scope>
    <source>
        <strain evidence="6">GVMAG-M-3300009161-52</strain>
    </source>
</reference>
<name>A0A6C0F051_9ZZZZ</name>
<feature type="compositionally biased region" description="Basic and acidic residues" evidence="4">
    <location>
        <begin position="194"/>
        <end position="206"/>
    </location>
</feature>
<organism evidence="6">
    <name type="scientific">viral metagenome</name>
    <dbReference type="NCBI Taxonomy" id="1070528"/>
    <lineage>
        <taxon>unclassified sequences</taxon>
        <taxon>metagenomes</taxon>
        <taxon>organismal metagenomes</taxon>
    </lineage>
</organism>